<evidence type="ECO:0000259" key="3">
    <source>
        <dbReference type="Pfam" id="PF07969"/>
    </source>
</evidence>
<feature type="domain" description="Amidohydrolase 3" evidence="3">
    <location>
        <begin position="667"/>
        <end position="1140"/>
    </location>
</feature>
<proteinExistence type="predicted"/>
<dbReference type="OrthoDB" id="3501663at2759"/>
<organism evidence="4 5">
    <name type="scientific">Gymnopilus dilepis</name>
    <dbReference type="NCBI Taxonomy" id="231916"/>
    <lineage>
        <taxon>Eukaryota</taxon>
        <taxon>Fungi</taxon>
        <taxon>Dikarya</taxon>
        <taxon>Basidiomycota</taxon>
        <taxon>Agaricomycotina</taxon>
        <taxon>Agaricomycetes</taxon>
        <taxon>Agaricomycetidae</taxon>
        <taxon>Agaricales</taxon>
        <taxon>Agaricineae</taxon>
        <taxon>Hymenogastraceae</taxon>
        <taxon>Gymnopilus</taxon>
    </lineage>
</organism>
<dbReference type="Gene3D" id="2.30.40.10">
    <property type="entry name" value="Urease, subunit C, domain 1"/>
    <property type="match status" value="2"/>
</dbReference>
<dbReference type="Pfam" id="PF07969">
    <property type="entry name" value="Amidohydro_3"/>
    <property type="match status" value="1"/>
</dbReference>
<dbReference type="Gene3D" id="1.25.40.10">
    <property type="entry name" value="Tetratricopeptide repeat domain"/>
    <property type="match status" value="1"/>
</dbReference>
<dbReference type="PANTHER" id="PTHR22642">
    <property type="entry name" value="IMIDAZOLONEPROPIONASE"/>
    <property type="match status" value="1"/>
</dbReference>
<name>A0A409VIS8_9AGAR</name>
<accession>A0A409VIS8</accession>
<evidence type="ECO:0000313" key="5">
    <source>
        <dbReference type="Proteomes" id="UP000284706"/>
    </source>
</evidence>
<keyword evidence="5" id="KW-1185">Reference proteome</keyword>
<dbReference type="Gene3D" id="3.10.310.70">
    <property type="match status" value="1"/>
</dbReference>
<sequence length="1148" mass="129547">MLRRLKLSHDLLRIPVQRRTTFPFVRHFATQQENDAVTQQYWKQELLPEMRFIVTLRKDEKDAGRWIHASLREALKEVPSPHKLLENAISYLIRHKQPEHAYSVFQKLEKSGFCPTNDVLALMLVPTIHLKGKDPVEIAQSIVNLMVETDYDDSQLLTFLQTCSTYEVDRGIIISIVHAYRNARGPDYVPSPNVLSQVVTSSIHFGKVEDAFELLARGSHRQSGSRAEEDSTHVSYAFLHLITTLREVRPEDSKSVARVLDLMRERGWLLNATLFNRLITGEVRAGNPRVAMTMYGMMKNLEIPPTQRTFGSLFAIYRRMDLKAYRSLLAEKDPSFVRLRQLSREMDEATSREPNPLIPSTALLNTALRAYMRLRDYPGAIVTLESFARYGVPLDHRTYKDVIKLVVRRIWFEIAGKRQKEVRWADEFLGANWKDVQLDPKLVDHILYLISREQFDVKSPLYPTGNAFKELDDKGKYRVPTVTMMEHKFRPDPWNFHYEVVPLLRLLRRAIVANNPRVPAAQIEVPIGFCPPSLPLFASRGLHSTMTEKRERPPAGTPASPAKRQNGTSWKWLTGIALSTILSLSFFNIPRSYVVCSKSGNIYTVDSSNPRAECLSVKNGRILAVGDYDSVVGTQTPVTKLLGTIPDWFISRIPIRPQIVQLEEQSIVVPGLTDAHAHVIENGYMRQLPLMGSKSVQEVVERIKAYIESHPDVKKDPARWIEGMGWDQTKWLGAQFPTAKDLESDPLLKDRLISLSRVDGHARWVSPAVLRLMKNLPQKVDGGLIVRDEQGNPSGVFVDNAMSLIPIPPWTETQLSEFFDMTIQEALSFGLTSIHDADTKPAHIEFFRKLADAGKLPSRLYLMGNVASDEYWGNQIPRLTDYGKDKRLNLRALGSWGAALLEPYSDKPETSGLMLRSKEVLKELVLQFWKDGWQTNIHCIGDRANHAVLDIYEEIIDQRGGNVSEWRPRIEHAQIFAPEDLKRIGRLGVIASVQPTHATSDMGYAETRLGPKRIKGAYAYQTLLQTSPQGVLPLGSDFPVEGVNPLLGFYAATARLSVDGSSPHGPGGWFPEQKLTRGQALKGMTFDAAYASFAEHELGSLSPGKKADFVILDKDIMTIPDNQILQAKVLATVVDGEVVYGNMHVAKA</sequence>
<dbReference type="PANTHER" id="PTHR22642:SF2">
    <property type="entry name" value="PROTEIN LONG AFTER FAR-RED 3"/>
    <property type="match status" value="1"/>
</dbReference>
<dbReference type="InterPro" id="IPR033932">
    <property type="entry name" value="YtcJ-like"/>
</dbReference>
<dbReference type="InterPro" id="IPR013108">
    <property type="entry name" value="Amidohydro_3"/>
</dbReference>
<feature type="repeat" description="PPR" evidence="1">
    <location>
        <begin position="271"/>
        <end position="305"/>
    </location>
</feature>
<reference evidence="4 5" key="1">
    <citation type="journal article" date="2018" name="Evol. Lett.">
        <title>Horizontal gene cluster transfer increased hallucinogenic mushroom diversity.</title>
        <authorList>
            <person name="Reynolds H.T."/>
            <person name="Vijayakumar V."/>
            <person name="Gluck-Thaler E."/>
            <person name="Korotkin H.B."/>
            <person name="Matheny P.B."/>
            <person name="Slot J.C."/>
        </authorList>
    </citation>
    <scope>NUCLEOTIDE SEQUENCE [LARGE SCALE GENOMIC DNA]</scope>
    <source>
        <strain evidence="4 5">SRW20</strain>
    </source>
</reference>
<evidence type="ECO:0000256" key="2">
    <source>
        <dbReference type="SAM" id="MobiDB-lite"/>
    </source>
</evidence>
<dbReference type="InterPro" id="IPR011990">
    <property type="entry name" value="TPR-like_helical_dom_sf"/>
</dbReference>
<dbReference type="PROSITE" id="PS51375">
    <property type="entry name" value="PPR"/>
    <property type="match status" value="1"/>
</dbReference>
<dbReference type="CDD" id="cd01300">
    <property type="entry name" value="YtcJ_like"/>
    <property type="match status" value="1"/>
</dbReference>
<dbReference type="Pfam" id="PF01535">
    <property type="entry name" value="PPR"/>
    <property type="match status" value="1"/>
</dbReference>
<dbReference type="InParanoid" id="A0A409VIS8"/>
<dbReference type="EMBL" id="NHYE01005637">
    <property type="protein sequence ID" value="PPQ66160.1"/>
    <property type="molecule type" value="Genomic_DNA"/>
</dbReference>
<dbReference type="Proteomes" id="UP000284706">
    <property type="component" value="Unassembled WGS sequence"/>
</dbReference>
<feature type="region of interest" description="Disordered" evidence="2">
    <location>
        <begin position="545"/>
        <end position="566"/>
    </location>
</feature>
<dbReference type="InterPro" id="IPR032466">
    <property type="entry name" value="Metal_Hydrolase"/>
</dbReference>
<protein>
    <recommendedName>
        <fullName evidence="3">Amidohydrolase 3 domain-containing protein</fullName>
    </recommendedName>
</protein>
<dbReference type="AlphaFoldDB" id="A0A409VIS8"/>
<gene>
    <name evidence="4" type="ORF">CVT26_010883</name>
</gene>
<comment type="caution">
    <text evidence="4">The sequence shown here is derived from an EMBL/GenBank/DDBJ whole genome shotgun (WGS) entry which is preliminary data.</text>
</comment>
<evidence type="ECO:0000256" key="1">
    <source>
        <dbReference type="PROSITE-ProRule" id="PRU00708"/>
    </source>
</evidence>
<dbReference type="Gene3D" id="3.20.20.140">
    <property type="entry name" value="Metal-dependent hydrolases"/>
    <property type="match status" value="1"/>
</dbReference>
<dbReference type="InterPro" id="IPR011059">
    <property type="entry name" value="Metal-dep_hydrolase_composite"/>
</dbReference>
<dbReference type="SUPFAM" id="SSF51556">
    <property type="entry name" value="Metallo-dependent hydrolases"/>
    <property type="match status" value="1"/>
</dbReference>
<dbReference type="SUPFAM" id="SSF51338">
    <property type="entry name" value="Composite domain of metallo-dependent hydrolases"/>
    <property type="match status" value="1"/>
</dbReference>
<dbReference type="InterPro" id="IPR002885">
    <property type="entry name" value="PPR_rpt"/>
</dbReference>
<dbReference type="STRING" id="231916.A0A409VIS8"/>
<dbReference type="GO" id="GO:0016810">
    <property type="term" value="F:hydrolase activity, acting on carbon-nitrogen (but not peptide) bonds"/>
    <property type="evidence" value="ECO:0007669"/>
    <property type="project" value="InterPro"/>
</dbReference>
<evidence type="ECO:0000313" key="4">
    <source>
        <dbReference type="EMBL" id="PPQ66160.1"/>
    </source>
</evidence>